<dbReference type="GO" id="GO:0008865">
    <property type="term" value="F:fructokinase activity"/>
    <property type="evidence" value="ECO:0007669"/>
    <property type="project" value="TreeGrafter"/>
</dbReference>
<dbReference type="EC" id="2.7.1.-" evidence="11"/>
<dbReference type="PANTHER" id="PTHR19443:SF16">
    <property type="entry name" value="HEXOKINASE TYPE 1-RELATED"/>
    <property type="match status" value="1"/>
</dbReference>
<dbReference type="Gene3D" id="3.30.420.40">
    <property type="match status" value="1"/>
</dbReference>
<dbReference type="GO" id="GO:0019158">
    <property type="term" value="F:mannokinase activity"/>
    <property type="evidence" value="ECO:0007669"/>
    <property type="project" value="TreeGrafter"/>
</dbReference>
<dbReference type="Pfam" id="PF00349">
    <property type="entry name" value="Hexokinase_1"/>
    <property type="match status" value="1"/>
</dbReference>
<keyword evidence="4 11" id="KW-0808">Transferase</keyword>
<dbReference type="PRINTS" id="PR00475">
    <property type="entry name" value="HEXOKINASE"/>
</dbReference>
<evidence type="ECO:0000256" key="7">
    <source>
        <dbReference type="ARBA" id="ARBA00022840"/>
    </source>
</evidence>
<dbReference type="GO" id="GO:0006006">
    <property type="term" value="P:glucose metabolic process"/>
    <property type="evidence" value="ECO:0007669"/>
    <property type="project" value="TreeGrafter"/>
</dbReference>
<dbReference type="GO" id="GO:0005536">
    <property type="term" value="F:D-glucose binding"/>
    <property type="evidence" value="ECO:0007669"/>
    <property type="project" value="InterPro"/>
</dbReference>
<keyword evidence="7 11" id="KW-0067">ATP-binding</keyword>
<evidence type="ECO:0000256" key="6">
    <source>
        <dbReference type="ARBA" id="ARBA00022777"/>
    </source>
</evidence>
<accession>I8IKZ2</accession>
<feature type="domain" description="Hexokinase C-terminal" evidence="13">
    <location>
        <begin position="220"/>
        <end position="409"/>
    </location>
</feature>
<evidence type="ECO:0000256" key="1">
    <source>
        <dbReference type="ARBA" id="ARBA00004888"/>
    </source>
</evidence>
<dbReference type="Gene3D" id="1.10.287.1250">
    <property type="match status" value="1"/>
</dbReference>
<dbReference type="EMBL" id="AKHY01000124">
    <property type="protein sequence ID" value="EIT79696.1"/>
    <property type="molecule type" value="Genomic_DNA"/>
</dbReference>
<comment type="pathway">
    <text evidence="2">Carbohydrate metabolism; hexose metabolism.</text>
</comment>
<gene>
    <name evidence="14" type="ORF">Ao3042_03973</name>
</gene>
<dbReference type="SUPFAM" id="SSF53067">
    <property type="entry name" value="Actin-like ATPase domain"/>
    <property type="match status" value="2"/>
</dbReference>
<dbReference type="InterPro" id="IPR043129">
    <property type="entry name" value="ATPase_NBD"/>
</dbReference>
<evidence type="ECO:0000256" key="9">
    <source>
        <dbReference type="ARBA" id="ARBA00044613"/>
    </source>
</evidence>
<organism evidence="14 15">
    <name type="scientific">Aspergillus oryzae (strain 3.042)</name>
    <name type="common">Yellow koji mold</name>
    <dbReference type="NCBI Taxonomy" id="1160506"/>
    <lineage>
        <taxon>Eukaryota</taxon>
        <taxon>Fungi</taxon>
        <taxon>Dikarya</taxon>
        <taxon>Ascomycota</taxon>
        <taxon>Pezizomycotina</taxon>
        <taxon>Eurotiomycetes</taxon>
        <taxon>Eurotiomycetidae</taxon>
        <taxon>Eurotiales</taxon>
        <taxon>Aspergillaceae</taxon>
        <taxon>Aspergillus</taxon>
        <taxon>Aspergillus subgen. Circumdati</taxon>
    </lineage>
</organism>
<evidence type="ECO:0000259" key="13">
    <source>
        <dbReference type="Pfam" id="PF03727"/>
    </source>
</evidence>
<comment type="caution">
    <text evidence="14">The sequence shown here is derived from an EMBL/GenBank/DDBJ whole genome shotgun (WGS) entry which is preliminary data.</text>
</comment>
<dbReference type="Gene3D" id="3.40.367.20">
    <property type="match status" value="1"/>
</dbReference>
<dbReference type="GO" id="GO:0001678">
    <property type="term" value="P:intracellular glucose homeostasis"/>
    <property type="evidence" value="ECO:0007669"/>
    <property type="project" value="InterPro"/>
</dbReference>
<dbReference type="GO" id="GO:0006096">
    <property type="term" value="P:glycolytic process"/>
    <property type="evidence" value="ECO:0007669"/>
    <property type="project" value="UniProtKB-UniPathway"/>
</dbReference>
<evidence type="ECO:0000256" key="2">
    <source>
        <dbReference type="ARBA" id="ARBA00005028"/>
    </source>
</evidence>
<dbReference type="PANTHER" id="PTHR19443">
    <property type="entry name" value="HEXOKINASE"/>
    <property type="match status" value="1"/>
</dbReference>
<keyword evidence="8 11" id="KW-0324">Glycolysis</keyword>
<evidence type="ECO:0000313" key="15">
    <source>
        <dbReference type="Proteomes" id="UP000002812"/>
    </source>
</evidence>
<evidence type="ECO:0000256" key="11">
    <source>
        <dbReference type="RuleBase" id="RU362007"/>
    </source>
</evidence>
<protein>
    <recommendedName>
        <fullName evidence="11">Phosphotransferase</fullName>
        <ecNumber evidence="11">2.7.1.-</ecNumber>
    </recommendedName>
</protein>
<dbReference type="PROSITE" id="PS51748">
    <property type="entry name" value="HEXOKINASE_2"/>
    <property type="match status" value="1"/>
</dbReference>
<evidence type="ECO:0000259" key="12">
    <source>
        <dbReference type="Pfam" id="PF00349"/>
    </source>
</evidence>
<dbReference type="GO" id="GO:0005829">
    <property type="term" value="C:cytosol"/>
    <property type="evidence" value="ECO:0007669"/>
    <property type="project" value="TreeGrafter"/>
</dbReference>
<keyword evidence="5 11" id="KW-0547">Nucleotide-binding</keyword>
<proteinExistence type="inferred from homology"/>
<comment type="catalytic activity">
    <reaction evidence="9">
        <text>a D-hexose + ATP = a D-hexose 6-phosphate + ADP + H(+)</text>
        <dbReference type="Rhea" id="RHEA:22740"/>
        <dbReference type="ChEBI" id="CHEBI:4194"/>
        <dbReference type="ChEBI" id="CHEBI:15378"/>
        <dbReference type="ChEBI" id="CHEBI:30616"/>
        <dbReference type="ChEBI" id="CHEBI:229467"/>
        <dbReference type="ChEBI" id="CHEBI:456216"/>
        <dbReference type="EC" id="2.7.1.1"/>
    </reaction>
    <physiologicalReaction direction="left-to-right" evidence="9">
        <dbReference type="Rhea" id="RHEA:22741"/>
    </physiologicalReaction>
</comment>
<dbReference type="InterPro" id="IPR022673">
    <property type="entry name" value="Hexokinase_C"/>
</dbReference>
<dbReference type="Proteomes" id="UP000002812">
    <property type="component" value="Unassembled WGS sequence"/>
</dbReference>
<evidence type="ECO:0000256" key="3">
    <source>
        <dbReference type="ARBA" id="ARBA00009225"/>
    </source>
</evidence>
<dbReference type="HOGENOM" id="CLU_014393_5_2_1"/>
<comment type="similarity">
    <text evidence="3 11">Belongs to the hexokinase family.</text>
</comment>
<reference evidence="15" key="2">
    <citation type="submission" date="2012-06" db="EMBL/GenBank/DDBJ databases">
        <title>Comparative genomic analyses of Aspergillus oryzae 3.042 and A. oryzae RIB40 for soy-sauce fermentation.</title>
        <authorList>
            <person name="Zhao G."/>
            <person name="Hou L."/>
            <person name="Wang C."/>
            <person name="Cao X."/>
        </authorList>
    </citation>
    <scope>NUCLEOTIDE SEQUENCE [LARGE SCALE GENOMIC DNA]</scope>
    <source>
        <strain evidence="15">3.042</strain>
    </source>
</reference>
<reference evidence="14 15" key="1">
    <citation type="journal article" date="2012" name="Eukaryot. Cell">
        <title>Draft genome sequence of Aspergillus oryzae strain 3.042.</title>
        <authorList>
            <person name="Zhao G."/>
            <person name="Yao Y."/>
            <person name="Qi W."/>
            <person name="Wang C."/>
            <person name="Hou L."/>
            <person name="Zeng B."/>
            <person name="Cao X."/>
        </authorList>
    </citation>
    <scope>NUCLEOTIDE SEQUENCE [LARGE SCALE GENOMIC DNA]</scope>
    <source>
        <strain evidence="14 15">3.042</strain>
    </source>
</reference>
<dbReference type="GO" id="GO:0005739">
    <property type="term" value="C:mitochondrion"/>
    <property type="evidence" value="ECO:0007669"/>
    <property type="project" value="TreeGrafter"/>
</dbReference>
<dbReference type="UniPathway" id="UPA00109">
    <property type="reaction ID" value="UER00180"/>
</dbReference>
<dbReference type="GO" id="GO:0005524">
    <property type="term" value="F:ATP binding"/>
    <property type="evidence" value="ECO:0007669"/>
    <property type="project" value="UniProtKB-UniRule"/>
</dbReference>
<dbReference type="AlphaFoldDB" id="I8IKZ2"/>
<dbReference type="GO" id="GO:0006013">
    <property type="term" value="P:mannose metabolic process"/>
    <property type="evidence" value="ECO:0007669"/>
    <property type="project" value="TreeGrafter"/>
</dbReference>
<feature type="domain" description="Hexokinase N-terminal" evidence="12">
    <location>
        <begin position="24"/>
        <end position="213"/>
    </location>
</feature>
<dbReference type="InterPro" id="IPR022672">
    <property type="entry name" value="Hexokinase_N"/>
</dbReference>
<sequence length="409" mass="45090">MAIAAAVSSNEVLKGVPENVLREIQKMKSVFTINRETLRTVTDKFVTELENGIQPMNITWATGRPTGQEQGTFITIDLGGTNLRVCKVELTKELGGYKITQRKFKLPVQHRQRSVDDLWALVADKLEESLESQHITKGKEALPLAITFSYPVTQHNIRRGACSVGRRAPIFLALRDMTSLPSWSTSLHREDNLPVEIVALVNHTTGTLVATAYQYAQVKVSSIFITGCNPAYIEDCGLVTKIASYDLPAGKEMAIHKGYGAFNNSHSVLPRNVFDEAIESTSRPGQQTYEKMVAALYFGELVRLIILHLHHTTGLFTGCDLSRLDRIHSMESTFLSAMEGGPLGSLGEMQICRLVAEIVCTRAARLYTCGITAICKKKGIESYHVAVDASAFAKYPLFGERAAAALREI</sequence>
<name>I8IKZ2_ASPO3</name>
<comment type="catalytic activity">
    <reaction evidence="10">
        <text>D-fructose + ATP = D-fructose 6-phosphate + ADP + H(+)</text>
        <dbReference type="Rhea" id="RHEA:16125"/>
        <dbReference type="ChEBI" id="CHEBI:15378"/>
        <dbReference type="ChEBI" id="CHEBI:30616"/>
        <dbReference type="ChEBI" id="CHEBI:37721"/>
        <dbReference type="ChEBI" id="CHEBI:61527"/>
        <dbReference type="ChEBI" id="CHEBI:456216"/>
        <dbReference type="EC" id="2.7.1.1"/>
    </reaction>
    <physiologicalReaction direction="left-to-right" evidence="10">
        <dbReference type="Rhea" id="RHEA:16126"/>
    </physiologicalReaction>
</comment>
<dbReference type="GO" id="GO:0004340">
    <property type="term" value="F:glucokinase activity"/>
    <property type="evidence" value="ECO:0007669"/>
    <property type="project" value="TreeGrafter"/>
</dbReference>
<evidence type="ECO:0000256" key="8">
    <source>
        <dbReference type="ARBA" id="ARBA00023152"/>
    </source>
</evidence>
<keyword evidence="6 11" id="KW-0418">Kinase</keyword>
<evidence type="ECO:0000256" key="10">
    <source>
        <dbReference type="ARBA" id="ARBA00047905"/>
    </source>
</evidence>
<evidence type="ECO:0000313" key="14">
    <source>
        <dbReference type="EMBL" id="EIT79696.1"/>
    </source>
</evidence>
<dbReference type="InterPro" id="IPR001312">
    <property type="entry name" value="Hexokinase"/>
</dbReference>
<dbReference type="Pfam" id="PF03727">
    <property type="entry name" value="Hexokinase_2"/>
    <property type="match status" value="1"/>
</dbReference>
<dbReference type="OrthoDB" id="419537at2759"/>
<evidence type="ECO:0000256" key="5">
    <source>
        <dbReference type="ARBA" id="ARBA00022741"/>
    </source>
</evidence>
<evidence type="ECO:0000256" key="4">
    <source>
        <dbReference type="ARBA" id="ARBA00022679"/>
    </source>
</evidence>
<comment type="pathway">
    <text evidence="1">Carbohydrate degradation; glycolysis; D-glyceraldehyde 3-phosphate and glycerone phosphate from D-glucose: step 1/4.</text>
</comment>